<keyword evidence="1" id="KW-1185">Reference proteome</keyword>
<reference evidence="2" key="1">
    <citation type="submission" date="2016-11" db="UniProtKB">
        <authorList>
            <consortium name="WormBaseParasite"/>
        </authorList>
    </citation>
    <scope>IDENTIFICATION</scope>
</reference>
<name>A0A1I7YBI2_9BILA</name>
<accession>A0A1I7YBI2</accession>
<organism evidence="1 2">
    <name type="scientific">Steinernema glaseri</name>
    <dbReference type="NCBI Taxonomy" id="37863"/>
    <lineage>
        <taxon>Eukaryota</taxon>
        <taxon>Metazoa</taxon>
        <taxon>Ecdysozoa</taxon>
        <taxon>Nematoda</taxon>
        <taxon>Chromadorea</taxon>
        <taxon>Rhabditida</taxon>
        <taxon>Tylenchina</taxon>
        <taxon>Panagrolaimomorpha</taxon>
        <taxon>Strongyloidoidea</taxon>
        <taxon>Steinernematidae</taxon>
        <taxon>Steinernema</taxon>
    </lineage>
</organism>
<evidence type="ECO:0000313" key="2">
    <source>
        <dbReference type="WBParaSite" id="L893_g14693.t1"/>
    </source>
</evidence>
<dbReference type="WBParaSite" id="L893_g14693.t1">
    <property type="protein sequence ID" value="L893_g14693.t1"/>
    <property type="gene ID" value="L893_g14693"/>
</dbReference>
<evidence type="ECO:0000313" key="1">
    <source>
        <dbReference type="Proteomes" id="UP000095287"/>
    </source>
</evidence>
<protein>
    <submittedName>
        <fullName evidence="2">Porin family protein</fullName>
    </submittedName>
</protein>
<proteinExistence type="predicted"/>
<dbReference type="AlphaFoldDB" id="A0A1I7YBI2"/>
<sequence>PDEGALLGGVLHCANVVLELRRIRIAGYGDDDFDVVGRGASFKLRFGLNMKYD</sequence>
<dbReference type="Proteomes" id="UP000095287">
    <property type="component" value="Unplaced"/>
</dbReference>